<reference evidence="1" key="1">
    <citation type="journal article" date="2020" name="Fungal Divers.">
        <title>Resolving the Mortierellaceae phylogeny through synthesis of multi-gene phylogenetics and phylogenomics.</title>
        <authorList>
            <person name="Vandepol N."/>
            <person name="Liber J."/>
            <person name="Desiro A."/>
            <person name="Na H."/>
            <person name="Kennedy M."/>
            <person name="Barry K."/>
            <person name="Grigoriev I.V."/>
            <person name="Miller A.N."/>
            <person name="O'Donnell K."/>
            <person name="Stajich J.E."/>
            <person name="Bonito G."/>
        </authorList>
    </citation>
    <scope>NUCLEOTIDE SEQUENCE</scope>
    <source>
        <strain evidence="1">MES-2147</strain>
    </source>
</reference>
<evidence type="ECO:0000313" key="2">
    <source>
        <dbReference type="Proteomes" id="UP000749646"/>
    </source>
</evidence>
<gene>
    <name evidence="1" type="ORF">BGZ65_003857</name>
</gene>
<dbReference type="Pfam" id="PF13714">
    <property type="entry name" value="PEP_mutase"/>
    <property type="match status" value="1"/>
</dbReference>
<dbReference type="GO" id="GO:0003824">
    <property type="term" value="F:catalytic activity"/>
    <property type="evidence" value="ECO:0007669"/>
    <property type="project" value="InterPro"/>
</dbReference>
<evidence type="ECO:0000313" key="1">
    <source>
        <dbReference type="EMBL" id="KAF9963375.1"/>
    </source>
</evidence>
<dbReference type="InterPro" id="IPR039556">
    <property type="entry name" value="ICL/PEPM"/>
</dbReference>
<name>A0A9P6J6G8_9FUNG</name>
<organism evidence="1 2">
    <name type="scientific">Modicella reniformis</name>
    <dbReference type="NCBI Taxonomy" id="1440133"/>
    <lineage>
        <taxon>Eukaryota</taxon>
        <taxon>Fungi</taxon>
        <taxon>Fungi incertae sedis</taxon>
        <taxon>Mucoromycota</taxon>
        <taxon>Mortierellomycotina</taxon>
        <taxon>Mortierellomycetes</taxon>
        <taxon>Mortierellales</taxon>
        <taxon>Mortierellaceae</taxon>
        <taxon>Modicella</taxon>
    </lineage>
</organism>
<sequence length="258" mass="27267">MSISAQNTLAGHFRSLHQPGNPLVLGNVFDPSSASLVASLPSSKAVATASYAIAATQGVHDDDMTREQNLAVIKTIAAVVIPQGKPLTADLQDGYDDVKETIRQAIALGVVGCNLEDVDNKARKLRTLDDAVQRIQWAQEAAQEAGVPNFAVNARTDVLAFGGTIEEAIERGNAFLAAGANTVFVWGGPKGRGISRAEVGQLVAAFKGRLNVILRFGEGYLTVRELKELGVARISVGPGLYKIAMEAYKQAAENLLSA</sequence>
<dbReference type="Proteomes" id="UP000749646">
    <property type="component" value="Unassembled WGS sequence"/>
</dbReference>
<keyword evidence="2" id="KW-1185">Reference proteome</keyword>
<dbReference type="AlphaFoldDB" id="A0A9P6J6G8"/>
<protein>
    <submittedName>
        <fullName evidence="1">Uncharacterized protein</fullName>
    </submittedName>
</protein>
<dbReference type="InterPro" id="IPR040442">
    <property type="entry name" value="Pyrv_kinase-like_dom_sf"/>
</dbReference>
<proteinExistence type="predicted"/>
<dbReference type="EMBL" id="JAAAHW010006296">
    <property type="protein sequence ID" value="KAF9963375.1"/>
    <property type="molecule type" value="Genomic_DNA"/>
</dbReference>
<comment type="caution">
    <text evidence="1">The sequence shown here is derived from an EMBL/GenBank/DDBJ whole genome shotgun (WGS) entry which is preliminary data.</text>
</comment>
<dbReference type="Gene3D" id="3.20.20.60">
    <property type="entry name" value="Phosphoenolpyruvate-binding domains"/>
    <property type="match status" value="1"/>
</dbReference>
<dbReference type="SUPFAM" id="SSF51621">
    <property type="entry name" value="Phosphoenolpyruvate/pyruvate domain"/>
    <property type="match status" value="1"/>
</dbReference>
<dbReference type="InterPro" id="IPR015813">
    <property type="entry name" value="Pyrv/PenolPyrv_kinase-like_dom"/>
</dbReference>
<dbReference type="OrthoDB" id="429143at2759"/>
<accession>A0A9P6J6G8</accession>
<dbReference type="PANTHER" id="PTHR42905">
    <property type="entry name" value="PHOSPHOENOLPYRUVATE CARBOXYLASE"/>
    <property type="match status" value="1"/>
</dbReference>
<dbReference type="PANTHER" id="PTHR42905:SF16">
    <property type="entry name" value="CARBOXYPHOSPHONOENOLPYRUVATE PHOSPHONOMUTASE-LIKE PROTEIN (AFU_ORTHOLOGUE AFUA_5G07230)"/>
    <property type="match status" value="1"/>
</dbReference>
<dbReference type="CDD" id="cd00377">
    <property type="entry name" value="ICL_PEPM"/>
    <property type="match status" value="1"/>
</dbReference>